<keyword evidence="3" id="KW-1003">Cell membrane</keyword>
<name>A0A081BQY4_9BACT</name>
<dbReference type="InterPro" id="IPR035906">
    <property type="entry name" value="MetI-like_sf"/>
</dbReference>
<dbReference type="Proteomes" id="UP000030700">
    <property type="component" value="Unassembled WGS sequence"/>
</dbReference>
<keyword evidence="2 7" id="KW-0813">Transport</keyword>
<evidence type="ECO:0000313" key="9">
    <source>
        <dbReference type="EMBL" id="GAK53815.1"/>
    </source>
</evidence>
<keyword evidence="4 7" id="KW-0812">Transmembrane</keyword>
<dbReference type="EMBL" id="DF820460">
    <property type="protein sequence ID" value="GAK53815.1"/>
    <property type="molecule type" value="Genomic_DNA"/>
</dbReference>
<comment type="similarity">
    <text evidence="7">Belongs to the binding-protein-dependent transport system permease family.</text>
</comment>
<dbReference type="CDD" id="cd06261">
    <property type="entry name" value="TM_PBP2"/>
    <property type="match status" value="1"/>
</dbReference>
<evidence type="ECO:0000256" key="2">
    <source>
        <dbReference type="ARBA" id="ARBA00022448"/>
    </source>
</evidence>
<dbReference type="AlphaFoldDB" id="A0A081BQY4"/>
<evidence type="ECO:0000259" key="8">
    <source>
        <dbReference type="PROSITE" id="PS50928"/>
    </source>
</evidence>
<dbReference type="PROSITE" id="PS51257">
    <property type="entry name" value="PROKAR_LIPOPROTEIN"/>
    <property type="match status" value="1"/>
</dbReference>
<dbReference type="GO" id="GO:0055085">
    <property type="term" value="P:transmembrane transport"/>
    <property type="evidence" value="ECO:0007669"/>
    <property type="project" value="InterPro"/>
</dbReference>
<keyword evidence="10" id="KW-1185">Reference proteome</keyword>
<sequence length="274" mass="30751">MKFNAYIKNWLLYGFLFAMACIFLAPIVWTIMTSFKPTNNMFSLPPKLWVPGMGWQNYRSAFTVHQMHLAILNSFATTALQIFFTLLVSALAAYPLAIMQFPGRNAIFFAILATMMIPQFGMVVPTFKVVALLKLTNNYGGLVFPAAAAPFGVFLLRQYYMRLPKDFFDAGIVDGANQWTLWYKVALPLAKPALAALAIYTFTNAWKALLWPLLVLQKRELVTLPIRLFFVMVGYNPDYASLMAGSTIAIIVPVVFFLFFQSQFIEGLSGGVKG</sequence>
<dbReference type="PANTHER" id="PTHR43744">
    <property type="entry name" value="ABC TRANSPORTER PERMEASE PROTEIN MG189-RELATED-RELATED"/>
    <property type="match status" value="1"/>
</dbReference>
<protein>
    <submittedName>
        <fullName evidence="9">Monosaccharide-transporting ATPase</fullName>
    </submittedName>
</protein>
<dbReference type="PROSITE" id="PS50928">
    <property type="entry name" value="ABC_TM1"/>
    <property type="match status" value="1"/>
</dbReference>
<evidence type="ECO:0000256" key="6">
    <source>
        <dbReference type="ARBA" id="ARBA00023136"/>
    </source>
</evidence>
<feature type="transmembrane region" description="Helical" evidence="7">
    <location>
        <begin position="70"/>
        <end position="94"/>
    </location>
</feature>
<dbReference type="Pfam" id="PF00528">
    <property type="entry name" value="BPD_transp_1"/>
    <property type="match status" value="1"/>
</dbReference>
<dbReference type="PANTHER" id="PTHR43744:SF12">
    <property type="entry name" value="ABC TRANSPORTER PERMEASE PROTEIN MG189-RELATED"/>
    <property type="match status" value="1"/>
</dbReference>
<evidence type="ECO:0000256" key="5">
    <source>
        <dbReference type="ARBA" id="ARBA00022989"/>
    </source>
</evidence>
<evidence type="ECO:0000313" key="10">
    <source>
        <dbReference type="Proteomes" id="UP000030700"/>
    </source>
</evidence>
<evidence type="ECO:0000256" key="3">
    <source>
        <dbReference type="ARBA" id="ARBA00022475"/>
    </source>
</evidence>
<accession>A0A081BQY4</accession>
<reference evidence="9" key="1">
    <citation type="journal article" date="2015" name="PeerJ">
        <title>First genomic representation of candidate bacterial phylum KSB3 points to enhanced environmental sensing as a trigger of wastewater bulking.</title>
        <authorList>
            <person name="Sekiguchi Y."/>
            <person name="Ohashi A."/>
            <person name="Parks D.H."/>
            <person name="Yamauchi T."/>
            <person name="Tyson G.W."/>
            <person name="Hugenholtz P."/>
        </authorList>
    </citation>
    <scope>NUCLEOTIDE SEQUENCE [LARGE SCALE GENOMIC DNA]</scope>
</reference>
<evidence type="ECO:0000256" key="7">
    <source>
        <dbReference type="RuleBase" id="RU363032"/>
    </source>
</evidence>
<keyword evidence="6 7" id="KW-0472">Membrane</keyword>
<dbReference type="SUPFAM" id="SSF161098">
    <property type="entry name" value="MetI-like"/>
    <property type="match status" value="1"/>
</dbReference>
<feature type="transmembrane region" description="Helical" evidence="7">
    <location>
        <begin position="106"/>
        <end position="127"/>
    </location>
</feature>
<dbReference type="GO" id="GO:0005886">
    <property type="term" value="C:plasma membrane"/>
    <property type="evidence" value="ECO:0007669"/>
    <property type="project" value="UniProtKB-SubCell"/>
</dbReference>
<dbReference type="InterPro" id="IPR000515">
    <property type="entry name" value="MetI-like"/>
</dbReference>
<feature type="transmembrane region" description="Helical" evidence="7">
    <location>
        <begin position="239"/>
        <end position="260"/>
    </location>
</feature>
<evidence type="ECO:0000256" key="1">
    <source>
        <dbReference type="ARBA" id="ARBA00004651"/>
    </source>
</evidence>
<feature type="transmembrane region" description="Helical" evidence="7">
    <location>
        <begin position="12"/>
        <end position="32"/>
    </location>
</feature>
<dbReference type="Gene3D" id="1.10.3720.10">
    <property type="entry name" value="MetI-like"/>
    <property type="match status" value="1"/>
</dbReference>
<feature type="domain" description="ABC transmembrane type-1" evidence="8">
    <location>
        <begin position="71"/>
        <end position="260"/>
    </location>
</feature>
<feature type="transmembrane region" description="Helical" evidence="7">
    <location>
        <begin position="139"/>
        <end position="160"/>
    </location>
</feature>
<evidence type="ECO:0000256" key="4">
    <source>
        <dbReference type="ARBA" id="ARBA00022692"/>
    </source>
</evidence>
<organism evidence="9">
    <name type="scientific">Candidatus Moduliflexus flocculans</name>
    <dbReference type="NCBI Taxonomy" id="1499966"/>
    <lineage>
        <taxon>Bacteria</taxon>
        <taxon>Candidatus Moduliflexota</taxon>
        <taxon>Candidatus Moduliflexia</taxon>
        <taxon>Candidatus Moduliflexales</taxon>
        <taxon>Candidatus Moduliflexaceae</taxon>
    </lineage>
</organism>
<gene>
    <name evidence="9" type="ORF">U14_05089</name>
</gene>
<keyword evidence="5 7" id="KW-1133">Transmembrane helix</keyword>
<proteinExistence type="inferred from homology"/>
<dbReference type="HOGENOM" id="CLU_016047_1_1_0"/>
<dbReference type="STRING" id="1499966.U14_05089"/>
<comment type="subcellular location">
    <subcellularLocation>
        <location evidence="1 7">Cell membrane</location>
        <topology evidence="1 7">Multi-pass membrane protein</topology>
    </subcellularLocation>
</comment>